<evidence type="ECO:0000313" key="3">
    <source>
        <dbReference type="Proteomes" id="UP000631181"/>
    </source>
</evidence>
<feature type="region of interest" description="Disordered" evidence="1">
    <location>
        <begin position="20"/>
        <end position="39"/>
    </location>
</feature>
<dbReference type="EMBL" id="WIWV01000039">
    <property type="protein sequence ID" value="KAF7716551.1"/>
    <property type="molecule type" value="Genomic_DNA"/>
</dbReference>
<gene>
    <name evidence="2" type="ORF">PECM_005431</name>
</gene>
<dbReference type="AlphaFoldDB" id="A0A8J8W530"/>
<organism evidence="2 3">
    <name type="scientific">Penicillium ucsense</name>
    <dbReference type="NCBI Taxonomy" id="2839758"/>
    <lineage>
        <taxon>Eukaryota</taxon>
        <taxon>Fungi</taxon>
        <taxon>Dikarya</taxon>
        <taxon>Ascomycota</taxon>
        <taxon>Pezizomycotina</taxon>
        <taxon>Eurotiomycetes</taxon>
        <taxon>Eurotiomycetidae</taxon>
        <taxon>Eurotiales</taxon>
        <taxon>Aspergillaceae</taxon>
        <taxon>Penicillium</taxon>
    </lineage>
</organism>
<feature type="region of interest" description="Disordered" evidence="1">
    <location>
        <begin position="425"/>
        <end position="450"/>
    </location>
</feature>
<evidence type="ECO:0000313" key="2">
    <source>
        <dbReference type="EMBL" id="KAF7716551.1"/>
    </source>
</evidence>
<protein>
    <submittedName>
        <fullName evidence="2">Uncharacterized protein</fullName>
    </submittedName>
</protein>
<comment type="caution">
    <text evidence="2">The sequence shown here is derived from an EMBL/GenBank/DDBJ whole genome shotgun (WGS) entry which is preliminary data.</text>
</comment>
<dbReference type="Proteomes" id="UP000631181">
    <property type="component" value="Unassembled WGS sequence"/>
</dbReference>
<feature type="region of interest" description="Disordered" evidence="1">
    <location>
        <begin position="312"/>
        <end position="396"/>
    </location>
</feature>
<reference evidence="2" key="1">
    <citation type="journal article" date="2020" name="Front. Microbiol.">
        <title>Gene regulatory networks of Penicillium echinulatum 2HH and Penicillium oxalicum 114-2 inferred by a computational biology approach.</title>
        <authorList>
            <person name="Lenz A.R."/>
            <person name="Galan-Vasquez E."/>
            <person name="Balbinot E."/>
            <person name="De Abreu F.P."/>
            <person name="De Oliveira N.S."/>
            <person name="Da Rosa L.O."/>
            <person name="De Avila E Silva S."/>
            <person name="Camassola M."/>
            <person name="Dillon A.J.P."/>
            <person name="Perez-Rueda E."/>
        </authorList>
    </citation>
    <scope>NUCLEOTIDE SEQUENCE</scope>
    <source>
        <strain evidence="2">S1M29</strain>
    </source>
</reference>
<keyword evidence="3" id="KW-1185">Reference proteome</keyword>
<accession>A0A8J8W530</accession>
<dbReference type="OrthoDB" id="4494726at2759"/>
<sequence>MTHSVVDGDLLAQNESMLMGMPEGTKEDRGEQTTPNSNPGDHCCFLSNTHTTSTHCPSAQNYVRKDTLPDVSFSKLVSPMRSSRTRGIAEVRFMNQCPERDTASTLVRIFISQDTCRGYRVLFESTFALVEETTKQRPRFQVIHGVGIAAVVMDTYAKLYFGFADFLSGIAPEHDDGEILMRHMTIFNHSLFERSVEEALSHIGELGNEHRLDILSCLSRVSPIGLNTRDATGFDVVLPKDARHCAGLSLNRLKMKRIPTTWVYFSTCQALLSSSTSWLPSRDPSKLTAKISKRIDRSRPVKCLADRFEYNDTEYDDTEDDDPEDEEARNKDREATEFTEFMRQMNSYGHDFPYGPPSAVHPGNRVQPRSRSRSPRASAAPIRVRPDAVAKLSQDAEKENAEAELLEAQLRRLKAEKALEVFRNENRRALEGPMSPNKRARYSTSSLGSF</sequence>
<proteinExistence type="predicted"/>
<feature type="compositionally biased region" description="Basic and acidic residues" evidence="1">
    <location>
        <begin position="384"/>
        <end position="396"/>
    </location>
</feature>
<feature type="compositionally biased region" description="Acidic residues" evidence="1">
    <location>
        <begin position="312"/>
        <end position="327"/>
    </location>
</feature>
<name>A0A8J8W530_9EURO</name>
<evidence type="ECO:0000256" key="1">
    <source>
        <dbReference type="SAM" id="MobiDB-lite"/>
    </source>
</evidence>